<proteinExistence type="inferred from homology"/>
<dbReference type="PANTHER" id="PTHR43601:SF3">
    <property type="entry name" value="THIOREDOXIN, MITOCHONDRIAL"/>
    <property type="match status" value="1"/>
</dbReference>
<sequence length="158" mass="17231">MALRSVAGRVGALARFAASSTSYKLLPAALIRGQSVLPQSNFHTSPFRFNNNIIQIQDNEDFDKKVLKNTVPVVLDFHATWCGPCKMLGPRLEKIVSDNDGKVILAKVDIDEHSEIAMEYGVQAVPTVISMKGGKVQDTFVGLKDDAALQSFVDKLIA</sequence>
<dbReference type="FunFam" id="3.40.30.10:FF:000001">
    <property type="entry name" value="Thioredoxin"/>
    <property type="match status" value="1"/>
</dbReference>
<keyword evidence="4" id="KW-1015">Disulfide bond</keyword>
<evidence type="ECO:0000256" key="1">
    <source>
        <dbReference type="ARBA" id="ARBA00008987"/>
    </source>
</evidence>
<dbReference type="EMBL" id="KB304479">
    <property type="protein sequence ID" value="ELU02000.1"/>
    <property type="molecule type" value="Genomic_DNA"/>
</dbReference>
<dbReference type="InterPro" id="IPR036249">
    <property type="entry name" value="Thioredoxin-like_sf"/>
</dbReference>
<evidence type="ECO:0000256" key="2">
    <source>
        <dbReference type="ARBA" id="ARBA00022448"/>
    </source>
</evidence>
<name>R7U6M4_CAPTE</name>
<dbReference type="FunCoup" id="R7U6M4">
    <property type="interactions" value="992"/>
</dbReference>
<keyword evidence="2" id="KW-0813">Transport</keyword>
<dbReference type="InterPro" id="IPR017937">
    <property type="entry name" value="Thioredoxin_CS"/>
</dbReference>
<feature type="domain" description="Thioredoxin" evidence="6">
    <location>
        <begin position="33"/>
        <end position="158"/>
    </location>
</feature>
<dbReference type="OMA" id="VLVIMQN"/>
<dbReference type="Gene3D" id="3.40.30.10">
    <property type="entry name" value="Glutaredoxin"/>
    <property type="match status" value="1"/>
</dbReference>
<protein>
    <recommendedName>
        <fullName evidence="6">Thioredoxin domain-containing protein</fullName>
    </recommendedName>
</protein>
<evidence type="ECO:0000313" key="9">
    <source>
        <dbReference type="Proteomes" id="UP000014760"/>
    </source>
</evidence>
<keyword evidence="9" id="KW-1185">Reference proteome</keyword>
<evidence type="ECO:0000256" key="5">
    <source>
        <dbReference type="ARBA" id="ARBA00023284"/>
    </source>
</evidence>
<dbReference type="SUPFAM" id="SSF52833">
    <property type="entry name" value="Thioredoxin-like"/>
    <property type="match status" value="1"/>
</dbReference>
<dbReference type="PRINTS" id="PR00421">
    <property type="entry name" value="THIOREDOXIN"/>
</dbReference>
<dbReference type="PROSITE" id="PS51352">
    <property type="entry name" value="THIOREDOXIN_2"/>
    <property type="match status" value="1"/>
</dbReference>
<keyword evidence="5" id="KW-0676">Redox-active center</keyword>
<dbReference type="PANTHER" id="PTHR43601">
    <property type="entry name" value="THIOREDOXIN, MITOCHONDRIAL"/>
    <property type="match status" value="1"/>
</dbReference>
<organism evidence="7">
    <name type="scientific">Capitella teleta</name>
    <name type="common">Polychaete worm</name>
    <dbReference type="NCBI Taxonomy" id="283909"/>
    <lineage>
        <taxon>Eukaryota</taxon>
        <taxon>Metazoa</taxon>
        <taxon>Spiralia</taxon>
        <taxon>Lophotrochozoa</taxon>
        <taxon>Annelida</taxon>
        <taxon>Polychaeta</taxon>
        <taxon>Sedentaria</taxon>
        <taxon>Scolecida</taxon>
        <taxon>Capitellidae</taxon>
        <taxon>Capitella</taxon>
    </lineage>
</organism>
<dbReference type="InterPro" id="IPR013766">
    <property type="entry name" value="Thioredoxin_domain"/>
</dbReference>
<accession>R7U6M4</accession>
<dbReference type="STRING" id="283909.R7U6M4"/>
<dbReference type="GO" id="GO:0015035">
    <property type="term" value="F:protein-disulfide reductase activity"/>
    <property type="evidence" value="ECO:0007669"/>
    <property type="project" value="InterPro"/>
</dbReference>
<comment type="similarity">
    <text evidence="1">Belongs to the thioredoxin family.</text>
</comment>
<dbReference type="GO" id="GO:0045454">
    <property type="term" value="P:cell redox homeostasis"/>
    <property type="evidence" value="ECO:0007669"/>
    <property type="project" value="TreeGrafter"/>
</dbReference>
<dbReference type="GO" id="GO:0005739">
    <property type="term" value="C:mitochondrion"/>
    <property type="evidence" value="ECO:0007669"/>
    <property type="project" value="TreeGrafter"/>
</dbReference>
<dbReference type="CDD" id="cd02947">
    <property type="entry name" value="TRX_family"/>
    <property type="match status" value="1"/>
</dbReference>
<dbReference type="OrthoDB" id="19690at2759"/>
<evidence type="ECO:0000256" key="4">
    <source>
        <dbReference type="ARBA" id="ARBA00023157"/>
    </source>
</evidence>
<keyword evidence="3" id="KW-0249">Electron transport</keyword>
<dbReference type="EMBL" id="AMQN01009054">
    <property type="status" value="NOT_ANNOTATED_CDS"/>
    <property type="molecule type" value="Genomic_DNA"/>
</dbReference>
<dbReference type="AlphaFoldDB" id="R7U6M4"/>
<dbReference type="InterPro" id="IPR005746">
    <property type="entry name" value="Thioredoxin"/>
</dbReference>
<evidence type="ECO:0000313" key="8">
    <source>
        <dbReference type="EnsemblMetazoa" id="CapteP152106"/>
    </source>
</evidence>
<dbReference type="EnsemblMetazoa" id="CapteT152106">
    <property type="protein sequence ID" value="CapteP152106"/>
    <property type="gene ID" value="CapteG152106"/>
</dbReference>
<evidence type="ECO:0000259" key="6">
    <source>
        <dbReference type="PROSITE" id="PS51352"/>
    </source>
</evidence>
<dbReference type="HOGENOM" id="CLU_090389_11_1_1"/>
<evidence type="ECO:0000256" key="3">
    <source>
        <dbReference type="ARBA" id="ARBA00022982"/>
    </source>
</evidence>
<reference evidence="8" key="3">
    <citation type="submission" date="2015-06" db="UniProtKB">
        <authorList>
            <consortium name="EnsemblMetazoa"/>
        </authorList>
    </citation>
    <scope>IDENTIFICATION</scope>
</reference>
<dbReference type="Pfam" id="PF00085">
    <property type="entry name" value="Thioredoxin"/>
    <property type="match status" value="1"/>
</dbReference>
<dbReference type="Proteomes" id="UP000014760">
    <property type="component" value="Unassembled WGS sequence"/>
</dbReference>
<reference evidence="9" key="1">
    <citation type="submission" date="2012-12" db="EMBL/GenBank/DDBJ databases">
        <authorList>
            <person name="Hellsten U."/>
            <person name="Grimwood J."/>
            <person name="Chapman J.A."/>
            <person name="Shapiro H."/>
            <person name="Aerts A."/>
            <person name="Otillar R.P."/>
            <person name="Terry A.Y."/>
            <person name="Boore J.L."/>
            <person name="Simakov O."/>
            <person name="Marletaz F."/>
            <person name="Cho S.-J."/>
            <person name="Edsinger-Gonzales E."/>
            <person name="Havlak P."/>
            <person name="Kuo D.-H."/>
            <person name="Larsson T."/>
            <person name="Lv J."/>
            <person name="Arendt D."/>
            <person name="Savage R."/>
            <person name="Osoegawa K."/>
            <person name="de Jong P."/>
            <person name="Lindberg D.R."/>
            <person name="Seaver E.C."/>
            <person name="Weisblat D.A."/>
            <person name="Putnam N.H."/>
            <person name="Grigoriev I.V."/>
            <person name="Rokhsar D.S."/>
        </authorList>
    </citation>
    <scope>NUCLEOTIDE SEQUENCE</scope>
    <source>
        <strain evidence="9">I ESC-2004</strain>
    </source>
</reference>
<gene>
    <name evidence="7" type="ORF">CAPTEDRAFT_152106</name>
</gene>
<reference evidence="7 9" key="2">
    <citation type="journal article" date="2013" name="Nature">
        <title>Insights into bilaterian evolution from three spiralian genomes.</title>
        <authorList>
            <person name="Simakov O."/>
            <person name="Marletaz F."/>
            <person name="Cho S.J."/>
            <person name="Edsinger-Gonzales E."/>
            <person name="Havlak P."/>
            <person name="Hellsten U."/>
            <person name="Kuo D.H."/>
            <person name="Larsson T."/>
            <person name="Lv J."/>
            <person name="Arendt D."/>
            <person name="Savage R."/>
            <person name="Osoegawa K."/>
            <person name="de Jong P."/>
            <person name="Grimwood J."/>
            <person name="Chapman J.A."/>
            <person name="Shapiro H."/>
            <person name="Aerts A."/>
            <person name="Otillar R.P."/>
            <person name="Terry A.Y."/>
            <person name="Boore J.L."/>
            <person name="Grigoriev I.V."/>
            <person name="Lindberg D.R."/>
            <person name="Seaver E.C."/>
            <person name="Weisblat D.A."/>
            <person name="Putnam N.H."/>
            <person name="Rokhsar D.S."/>
        </authorList>
    </citation>
    <scope>NUCLEOTIDE SEQUENCE</scope>
    <source>
        <strain evidence="7 9">I ESC-2004</strain>
    </source>
</reference>
<dbReference type="PROSITE" id="PS00194">
    <property type="entry name" value="THIOREDOXIN_1"/>
    <property type="match status" value="1"/>
</dbReference>
<evidence type="ECO:0000313" key="7">
    <source>
        <dbReference type="EMBL" id="ELU02000.1"/>
    </source>
</evidence>
<dbReference type="NCBIfam" id="TIGR01068">
    <property type="entry name" value="thioredoxin"/>
    <property type="match status" value="1"/>
</dbReference>